<name>A0A376FZX1_9FLAO</name>
<dbReference type="AlphaFoldDB" id="A0A376FZX1"/>
<sequence>MKRVGPETKSKSICLQFSTIKDSVKWNKPIIESFIQVNAPKKDFIVKAINFNFSYPPKEESLKFNLKLYKSSKNTPVDTVFFEKNNIEISPSDIVNQSYKLDLTDDNISYNDEFYISVLMTKRLVDEFVCLSGVILSNGFTRNLTTNGGFEKNPLGAKPSVNADLLIKR</sequence>
<evidence type="ECO:0000313" key="1">
    <source>
        <dbReference type="EMBL" id="STD53919.1"/>
    </source>
</evidence>
<proteinExistence type="predicted"/>
<dbReference type="EMBL" id="UFXS01000001">
    <property type="protein sequence ID" value="STD53919.1"/>
    <property type="molecule type" value="Genomic_DNA"/>
</dbReference>
<organism evidence="1 2">
    <name type="scientific">Empedobacter falsenii</name>
    <dbReference type="NCBI Taxonomy" id="343874"/>
    <lineage>
        <taxon>Bacteria</taxon>
        <taxon>Pseudomonadati</taxon>
        <taxon>Bacteroidota</taxon>
        <taxon>Flavobacteriia</taxon>
        <taxon>Flavobacteriales</taxon>
        <taxon>Weeksellaceae</taxon>
        <taxon>Empedobacter</taxon>
    </lineage>
</organism>
<dbReference type="Proteomes" id="UP000254737">
    <property type="component" value="Unassembled WGS sequence"/>
</dbReference>
<evidence type="ECO:0000313" key="2">
    <source>
        <dbReference type="Proteomes" id="UP000254737"/>
    </source>
</evidence>
<reference evidence="1 2" key="1">
    <citation type="submission" date="2018-06" db="EMBL/GenBank/DDBJ databases">
        <authorList>
            <consortium name="Pathogen Informatics"/>
            <person name="Doyle S."/>
        </authorList>
    </citation>
    <scope>NUCLEOTIDE SEQUENCE [LARGE SCALE GENOMIC DNA]</scope>
    <source>
        <strain evidence="1 2">NCTC13456</strain>
    </source>
</reference>
<gene>
    <name evidence="1" type="ORF">NCTC13456_00746</name>
</gene>
<accession>A0A376FZX1</accession>
<protein>
    <submittedName>
        <fullName evidence="1">Uncharacterized protein</fullName>
    </submittedName>
</protein>